<dbReference type="FunFam" id="1.20.5.340:FF:000036">
    <property type="entry name" value="Myosin heavy chain"/>
    <property type="match status" value="1"/>
</dbReference>
<dbReference type="GO" id="GO:0045214">
    <property type="term" value="P:sarcomere organization"/>
    <property type="evidence" value="ECO:0007669"/>
    <property type="project" value="UniProtKB-ARBA"/>
</dbReference>
<feature type="binding site" evidence="13">
    <location>
        <begin position="228"/>
        <end position="235"/>
    </location>
    <ligand>
        <name>ATP</name>
        <dbReference type="ChEBI" id="CHEBI:30616"/>
    </ligand>
</feature>
<name>A0A835G5H7_SPOEX</name>
<accession>A0A835G5H7</accession>
<dbReference type="Gene3D" id="1.20.120.720">
    <property type="entry name" value="Myosin VI head, motor domain, U50 subdomain"/>
    <property type="match status" value="1"/>
</dbReference>
<dbReference type="FunFam" id="1.20.5.370:FF:000008">
    <property type="entry name" value="Myosin heavy chain"/>
    <property type="match status" value="1"/>
</dbReference>
<dbReference type="EMBL" id="JACKWZ010000331">
    <property type="protein sequence ID" value="KAF9409183.1"/>
    <property type="molecule type" value="Genomic_DNA"/>
</dbReference>
<comment type="subunit">
    <text evidence="12">Muscle myosin is a hexameric protein that consists of 2 heavy chain subunits (MHC), 2 alkali light chain subunits (MLC) and 2 regulatory light chain subunits (MLC-2).</text>
</comment>
<dbReference type="InterPro" id="IPR036961">
    <property type="entry name" value="Kinesin_motor_dom_sf"/>
</dbReference>
<evidence type="ECO:0000256" key="4">
    <source>
        <dbReference type="ARBA" id="ARBA00022490"/>
    </source>
</evidence>
<evidence type="ECO:0000256" key="1">
    <source>
        <dbReference type="ARBA" id="ARBA00004657"/>
    </source>
</evidence>
<keyword evidence="5 13" id="KW-0547">Nucleotide-binding</keyword>
<keyword evidence="4" id="KW-0963">Cytoplasm</keyword>
<dbReference type="InterPro" id="IPR002928">
    <property type="entry name" value="Myosin_tail"/>
</dbReference>
<dbReference type="FunFam" id="3.40.850.10:FF:000024">
    <property type="entry name" value="Myosin heavy chain, isoform J"/>
    <property type="match status" value="1"/>
</dbReference>
<comment type="caution">
    <text evidence="17">The sequence shown here is derived from an EMBL/GenBank/DDBJ whole genome shotgun (WGS) entry which is preliminary data.</text>
</comment>
<dbReference type="FunFam" id="1.20.5.340:FF:000038">
    <property type="entry name" value="Myosin heavy chain muscle"/>
    <property type="match status" value="1"/>
</dbReference>
<evidence type="ECO:0000256" key="5">
    <source>
        <dbReference type="ARBA" id="ARBA00022741"/>
    </source>
</evidence>
<feature type="domain" description="Myosin N-terminal SH3-like" evidence="16">
    <location>
        <begin position="34"/>
        <end position="83"/>
    </location>
</feature>
<dbReference type="GO" id="GO:0030017">
    <property type="term" value="C:sarcomere"/>
    <property type="evidence" value="ECO:0007669"/>
    <property type="project" value="UniProtKB-ARBA"/>
</dbReference>
<gene>
    <name evidence="17" type="ORF">HW555_011368</name>
</gene>
<dbReference type="PANTHER" id="PTHR45615:SF27">
    <property type="entry name" value="MYOSIN HEAVY CHAIN, MUSCLE"/>
    <property type="match status" value="1"/>
</dbReference>
<dbReference type="SUPFAM" id="SSF90257">
    <property type="entry name" value="Myosin rod fragments"/>
    <property type="match status" value="6"/>
</dbReference>
<dbReference type="GO" id="GO:0051015">
    <property type="term" value="F:actin filament binding"/>
    <property type="evidence" value="ECO:0007669"/>
    <property type="project" value="InterPro"/>
</dbReference>
<dbReference type="GO" id="GO:0031033">
    <property type="term" value="P:myosin filament organization"/>
    <property type="evidence" value="ECO:0007669"/>
    <property type="project" value="UniProtKB-ARBA"/>
</dbReference>
<dbReference type="FunFam" id="1.20.5.340:FF:000050">
    <property type="entry name" value="Myosin heavy chain, muscle"/>
    <property type="match status" value="1"/>
</dbReference>
<dbReference type="Gene3D" id="2.30.30.360">
    <property type="entry name" value="Myosin S1 fragment, N-terminal"/>
    <property type="match status" value="1"/>
</dbReference>
<keyword evidence="7" id="KW-0175">Coiled coil</keyword>
<evidence type="ECO:0000256" key="11">
    <source>
        <dbReference type="ARBA" id="ARBA00023203"/>
    </source>
</evidence>
<reference evidence="17" key="1">
    <citation type="submission" date="2020-08" db="EMBL/GenBank/DDBJ databases">
        <title>Spodoptera exigua strain:BAW_Kor-Di-RS1 Genome sequencing and assembly.</title>
        <authorList>
            <person name="Kim J."/>
            <person name="Nam H.Y."/>
            <person name="Kwon M."/>
            <person name="Choi J.H."/>
            <person name="Cho S.R."/>
            <person name="Kim G.-H."/>
        </authorList>
    </citation>
    <scope>NUCLEOTIDE SEQUENCE</scope>
    <source>
        <strain evidence="17">BAW_Kor-Di-RS1</strain>
        <tissue evidence="17">Whole-body</tissue>
    </source>
</reference>
<evidence type="ECO:0000259" key="16">
    <source>
        <dbReference type="PROSITE" id="PS51844"/>
    </source>
</evidence>
<evidence type="ECO:0000256" key="10">
    <source>
        <dbReference type="ARBA" id="ARBA00023179"/>
    </source>
</evidence>
<evidence type="ECO:0000256" key="12">
    <source>
        <dbReference type="ARBA" id="ARBA00038612"/>
    </source>
</evidence>
<dbReference type="GO" id="GO:0007424">
    <property type="term" value="P:open tracheal system development"/>
    <property type="evidence" value="ECO:0007669"/>
    <property type="project" value="UniProtKB-ARBA"/>
</dbReference>
<dbReference type="FunFam" id="1.20.5.340:FF:000019">
    <property type="entry name" value="Myosin heavy chain, isoform G"/>
    <property type="match status" value="1"/>
</dbReference>
<keyword evidence="10" id="KW-0514">Muscle protein</keyword>
<evidence type="ECO:0000256" key="8">
    <source>
        <dbReference type="ARBA" id="ARBA00023123"/>
    </source>
</evidence>
<dbReference type="InterPro" id="IPR008989">
    <property type="entry name" value="Myosin_S1_N"/>
</dbReference>
<evidence type="ECO:0000256" key="13">
    <source>
        <dbReference type="PROSITE-ProRule" id="PRU00782"/>
    </source>
</evidence>
<evidence type="ECO:0000313" key="18">
    <source>
        <dbReference type="Proteomes" id="UP000648187"/>
    </source>
</evidence>
<dbReference type="PROSITE" id="PS50096">
    <property type="entry name" value="IQ"/>
    <property type="match status" value="1"/>
</dbReference>
<evidence type="ECO:0008006" key="19">
    <source>
        <dbReference type="Google" id="ProtNLM"/>
    </source>
</evidence>
<dbReference type="FunFam" id="2.30.30.360:FF:000001">
    <property type="entry name" value="Myosin heavy chain"/>
    <property type="match status" value="1"/>
</dbReference>
<dbReference type="Gene3D" id="3.30.70.1590">
    <property type="match status" value="1"/>
</dbReference>
<dbReference type="Gene3D" id="1.20.58.60">
    <property type="match status" value="1"/>
</dbReference>
<dbReference type="FunFam" id="1.20.5.370:FF:000009">
    <property type="entry name" value="Myosin heavy chain, isoform G"/>
    <property type="match status" value="1"/>
</dbReference>
<feature type="region of interest" description="Actin-binding" evidence="13">
    <location>
        <begin position="1101"/>
        <end position="1123"/>
    </location>
</feature>
<organism evidence="17 18">
    <name type="scientific">Spodoptera exigua</name>
    <name type="common">Beet armyworm</name>
    <name type="synonym">Noctua fulgens</name>
    <dbReference type="NCBI Taxonomy" id="7107"/>
    <lineage>
        <taxon>Eukaryota</taxon>
        <taxon>Metazoa</taxon>
        <taxon>Ecdysozoa</taxon>
        <taxon>Arthropoda</taxon>
        <taxon>Hexapoda</taxon>
        <taxon>Insecta</taxon>
        <taxon>Pterygota</taxon>
        <taxon>Neoptera</taxon>
        <taxon>Endopterygota</taxon>
        <taxon>Lepidoptera</taxon>
        <taxon>Glossata</taxon>
        <taxon>Ditrysia</taxon>
        <taxon>Noctuoidea</taxon>
        <taxon>Noctuidae</taxon>
        <taxon>Amphipyrinae</taxon>
        <taxon>Spodoptera</taxon>
    </lineage>
</organism>
<dbReference type="FunFam" id="1.20.5.370:FF:000005">
    <property type="entry name" value="Myosin heavy chain, isoform I"/>
    <property type="match status" value="1"/>
</dbReference>
<dbReference type="PRINTS" id="PR00193">
    <property type="entry name" value="MYOSINHEAVY"/>
</dbReference>
<comment type="similarity">
    <text evidence="2 13">Belongs to the TRAFAC class myosin-kinesin ATPase superfamily. Myosin family.</text>
</comment>
<dbReference type="FunFam" id="1.20.58.530:FF:000001">
    <property type="entry name" value="Myosin heavy chain"/>
    <property type="match status" value="1"/>
</dbReference>
<dbReference type="InterPro" id="IPR001609">
    <property type="entry name" value="Myosin_head_motor_dom-like"/>
</dbReference>
<dbReference type="Gene3D" id="1.20.58.530">
    <property type="match status" value="4"/>
</dbReference>
<dbReference type="FunFam" id="1.20.5.370:FF:000010">
    <property type="entry name" value="Myosin heavy chain, isoform G"/>
    <property type="match status" value="1"/>
</dbReference>
<keyword evidence="18" id="KW-1185">Reference proteome</keyword>
<dbReference type="GO" id="GO:0016460">
    <property type="term" value="C:myosin II complex"/>
    <property type="evidence" value="ECO:0007669"/>
    <property type="project" value="TreeGrafter"/>
</dbReference>
<protein>
    <recommendedName>
        <fullName evidence="19">Myosin heavy chain, muscle</fullName>
    </recommendedName>
</protein>
<feature type="domain" description="Myosin motor" evidence="15">
    <location>
        <begin position="135"/>
        <end position="1279"/>
    </location>
</feature>
<dbReference type="Gene3D" id="1.20.5.340">
    <property type="match status" value="6"/>
</dbReference>
<dbReference type="InterPro" id="IPR000048">
    <property type="entry name" value="IQ_motif_EF-hand-BS"/>
</dbReference>
<evidence type="ECO:0000256" key="9">
    <source>
        <dbReference type="ARBA" id="ARBA00023175"/>
    </source>
</evidence>
<sequence>MPKPIVQEGEDPDPTPYLFVSLEQKRIDQSKPYDGKKACWVPDDKEGFLQGEIKATKGELVTVILPGGEEKTLKKDLLSQVNPPKFEKVEDMADLTYLNEAAVLHNLRQRYYAKLIYTKDFKKDLVAQVNPPKYEKCEDMSNLTYLNDASVLYNLKQRYYHKLIYTYSGLFCVAINPYKRFPVYTTRCAKLYRGKRRSEVPPHIFAISDGAYVNMLTNHENQSMLITGESGAGKTENTKKVIAYFATVGASQKKDPNQEKKGSLEDQVVQTNPVLEAFGNAKTVRNDNSSRFGKFIRIHFGPSGKLAGADIETYLLEKARVISQQALERSYHIFYQMMSGSVPGLKDMCLLTNDIYDYNIVSQGKTTIPNVDDGEECTLTDVSLDLCIAEALCLLSNDINDYNIVAQGKTSIPGVDDGEEMRLTDVSPELDYWLNSFFPVDFIYRKITMLSNRISDYPLISQGKTRIPGINDAEECDLTIVSLEPAQGACVLMQISVNWSDLDNYLCLLSNDIYDYNNVAQGKITIPNIDDGEELQLTDQAMDVLGFTQEEKDNVYKITAAVMHMGRMQFKQRGREEQAEADGTEDGEKVAKLLGVDVQDLYKNLLKPRIKVGNEFVTQGRNKDQVTNSVGALCKGMFDRLFKWLVKKCNETLDTKQKRQHFIGVLDIAGFEIFDYNGFEQLCINFTNEKLQQFFNHHMFVLEQEEYTREGIHWEFIDFGMDLLACIDLIEKYNGFEQLCINFTNEKLQQFFNHHMFVLEQEEYKKEGINWAFIDFGMDLLACIDLIEKFNGFEQLCINFTNEKLQQFFNHHMFVLEQEEYQREGIEWTFIDFGMDLQNCIDLIEKMNGFNQLCVNFTNEKLQQYFNHFMFVLEQEEYEREGIQWTFIDFGMDLQATIDLIEKPMGILSILEEESMFPKATDQTFVEKLNNNHLGKSAPYLKPKPPKPGCQAAHFAIGHYAGNVGYNITGWLEKNKDPLNDTVVDQFKKGHNKLLVEIFADHPGQSGDAGGAGGKGAGGKRAKGSAFQTVSSLYRVKPEYTITAICFCDSYVALLSSSIYTLEAGSQSVESFTKSFATFKSGRGKKGGGFATVSSAYKEQLNNLMTTLRSTQPHFVRCIIPNELKQPGLIDSHLVMHQLTCNGVLEGIRICRKGFPNRMVYPDFKLRYMILAPVAMTAEKDPKEAARKCLEEYLYTFGNTVWFTPRSIQVAPEDTKDAVSMYCYKILAPQAVEKESDPKKIAQVILDATGLDVESYRLGHTKAFQATSTPVCVPLSLPYTYISNTVIILYVLLQRRYKILCPNLIKEPITPEVATKKILEHTGLDSESFRLGKTKLPLTLAMYEQVFFRAGVLGQMEELRDDRLSKIVSWLQAYIRGYLSRKEVQEVAGTERNLRKYLQLRTWPWWKLWQKVKPLLNVTRVEDELAKLEEKAQKAQEAFEKEEKLRKELESLNAKLLEEKTALLASIEGKEGNLSEVQERAAKLSAQKADLETQLRDTQDRLTQEEDARNQLFQAKKKLEQEVSGLKKDVEDLELSVQKAEQDKATKDHQIRNLNDEIAHQDELINKLNKEKKLQGESTQKTAEELQAAEDKVNHLNKVKQKLEQTLDELEDSLEREKKLRADVEKQRRKVEGDLKLTQEAVADLERNKKELEQTIQRKDKEISSLTAKLEDEQSLVSKLQKQIKELQGRIEELEEEVESERQARAKAEKQRADLARELEELGERLEEAGGATSAQIELNKKREAELSKLRRDLEEANIQHESTLANLRKKHNDAVSEMGEQLDQLNKLKAKAEKERSQYFSEVNDLRAGLDHVSNEKAAQEKIVKQLQHQLNEVQGKADEANRTLNDLDAAKKKLSIENSDLLRQLEEAESQVSQLSKIKVSLTTQLEDTKRLADEEARERATLLGKFRNLEHDLDNIREQVEEEAEGKADLQRQLSKANAEAQLWRSKYESEGVARSEELEEAKRKLQARLAEAEETIESLNQKVVALEKTKQRLATEVEDLQLEVDRATAIANAAEKKQKAFDKIIGEWKLKVDDLAAELDASQKECRNYSTELFRLKGAYEEGQEQLEAVRRENKNLADEVKDLLDQIGEGGRNIHEIEKARKRLEAEKDELQAALEEAEAALEQEENKVLRAQLELSQVRQEIDRRIQEKEEEFENTRKNHQRALDSMQASLEAEAKGKAEALRMKKKLEADINELEIALDHANKANAEAQKNIKRYQAQIKDLQTALEEEQRARDDAREQLGISERRANALQNELEESRTLLEQADRARRQAEQELGDAHEQLNELSAQSASLSAAKRKLESELQTLHSDLDELLNEAKNSEEKAKKAMVDAARLADELRAEQDHAQTQEKLRKALEQQIKELQVRLDEAEANALKGGKKAIQKLEQRVRELENELDGEQRRHADAQKNLRKSERRIKELTFQAEEDRKNHERMQDLVDKLQQKIKTYKRQIEEAEEIAALNLAKFRKAQQELEEAEERADLAEQAISKFRGKGRAGSAARGVSPAPQRSRPGLADGFGTFPPRFDLAPEDF</sequence>
<evidence type="ECO:0000256" key="3">
    <source>
        <dbReference type="ARBA" id="ARBA00022433"/>
    </source>
</evidence>
<evidence type="ECO:0000256" key="7">
    <source>
        <dbReference type="ARBA" id="ARBA00023054"/>
    </source>
</evidence>
<evidence type="ECO:0000313" key="17">
    <source>
        <dbReference type="EMBL" id="KAF9409183.1"/>
    </source>
</evidence>
<dbReference type="GO" id="GO:0048513">
    <property type="term" value="P:animal organ development"/>
    <property type="evidence" value="ECO:0007669"/>
    <property type="project" value="UniProtKB-ARBA"/>
</dbReference>
<feature type="region of interest" description="Disordered" evidence="14">
    <location>
        <begin position="2497"/>
        <end position="2538"/>
    </location>
</feature>
<evidence type="ECO:0000256" key="14">
    <source>
        <dbReference type="SAM" id="MobiDB-lite"/>
    </source>
</evidence>
<keyword evidence="3" id="KW-0787">Thick filament</keyword>
<dbReference type="SUPFAM" id="SSF52540">
    <property type="entry name" value="P-loop containing nucleoside triphosphate hydrolases"/>
    <property type="match status" value="6"/>
</dbReference>
<comment type="subcellular location">
    <subcellularLocation>
        <location evidence="1">Cytoplasm</location>
        <location evidence="1">Myofibril</location>
    </subcellularLocation>
</comment>
<dbReference type="GO" id="GO:0006936">
    <property type="term" value="P:muscle contraction"/>
    <property type="evidence" value="ECO:0007669"/>
    <property type="project" value="TreeGrafter"/>
</dbReference>
<evidence type="ECO:0000259" key="15">
    <source>
        <dbReference type="PROSITE" id="PS51456"/>
    </source>
</evidence>
<dbReference type="Pfam" id="PF01576">
    <property type="entry name" value="Myosin_tail_1"/>
    <property type="match status" value="1"/>
</dbReference>
<dbReference type="GO" id="GO:0042802">
    <property type="term" value="F:identical protein binding"/>
    <property type="evidence" value="ECO:0007669"/>
    <property type="project" value="UniProtKB-ARBA"/>
</dbReference>
<keyword evidence="6 13" id="KW-0067">ATP-binding</keyword>
<dbReference type="Gene3D" id="3.40.850.10">
    <property type="entry name" value="Kinesin motor domain"/>
    <property type="match status" value="3"/>
</dbReference>
<dbReference type="InterPro" id="IPR004009">
    <property type="entry name" value="SH3_Myosin"/>
</dbReference>
<dbReference type="FunFam" id="1.20.5.370:FF:000001">
    <property type="entry name" value="Myosin heavy chain"/>
    <property type="match status" value="1"/>
</dbReference>
<dbReference type="Gene3D" id="1.20.5.4820">
    <property type="match status" value="1"/>
</dbReference>
<proteinExistence type="inferred from homology"/>
<dbReference type="GO" id="GO:0032982">
    <property type="term" value="C:myosin filament"/>
    <property type="evidence" value="ECO:0007669"/>
    <property type="project" value="UniProtKB-KW"/>
</dbReference>
<dbReference type="FunFam" id="1.10.10.820:FF:000001">
    <property type="entry name" value="Myosin heavy chain"/>
    <property type="match status" value="1"/>
</dbReference>
<dbReference type="GO" id="GO:0007298">
    <property type="term" value="P:border follicle cell migration"/>
    <property type="evidence" value="ECO:0007669"/>
    <property type="project" value="UniProtKB-ARBA"/>
</dbReference>
<dbReference type="PANTHER" id="PTHR45615">
    <property type="entry name" value="MYOSIN HEAVY CHAIN, NON-MUSCLE"/>
    <property type="match status" value="1"/>
</dbReference>
<dbReference type="GO" id="GO:0000146">
    <property type="term" value="F:microfilament motor activity"/>
    <property type="evidence" value="ECO:0007669"/>
    <property type="project" value="TreeGrafter"/>
</dbReference>
<keyword evidence="8 13" id="KW-0518">Myosin</keyword>
<dbReference type="SMART" id="SM00242">
    <property type="entry name" value="MYSc"/>
    <property type="match status" value="1"/>
</dbReference>
<dbReference type="InterPro" id="IPR014751">
    <property type="entry name" value="XRCC4-like_C"/>
</dbReference>
<dbReference type="Proteomes" id="UP000648187">
    <property type="component" value="Unassembled WGS sequence"/>
</dbReference>
<dbReference type="FunFam" id="1.20.120.720:FF:000001">
    <property type="entry name" value="Myosin heavy chain, muscle"/>
    <property type="match status" value="1"/>
</dbReference>
<dbReference type="PROSITE" id="PS51456">
    <property type="entry name" value="MYOSIN_MOTOR"/>
    <property type="match status" value="1"/>
</dbReference>
<dbReference type="InterPro" id="IPR027417">
    <property type="entry name" value="P-loop_NTPase"/>
</dbReference>
<dbReference type="GO" id="GO:0005524">
    <property type="term" value="F:ATP binding"/>
    <property type="evidence" value="ECO:0007669"/>
    <property type="project" value="UniProtKB-UniRule"/>
</dbReference>
<dbReference type="Pfam" id="PF00063">
    <property type="entry name" value="Myosin_head"/>
    <property type="match status" value="5"/>
</dbReference>
<dbReference type="Gene3D" id="1.20.5.370">
    <property type="match status" value="4"/>
</dbReference>
<dbReference type="FunFam" id="1.20.5.340:FF:000025">
    <property type="entry name" value="Myosin heavy chain, isoform G"/>
    <property type="match status" value="1"/>
</dbReference>
<dbReference type="SMART" id="SM00015">
    <property type="entry name" value="IQ"/>
    <property type="match status" value="1"/>
</dbReference>
<dbReference type="Gene3D" id="1.10.10.820">
    <property type="match status" value="1"/>
</dbReference>
<dbReference type="Pfam" id="PF02736">
    <property type="entry name" value="Myosin_N"/>
    <property type="match status" value="1"/>
</dbReference>
<keyword evidence="11 13" id="KW-0009">Actin-binding</keyword>
<evidence type="ECO:0000256" key="6">
    <source>
        <dbReference type="ARBA" id="ARBA00022840"/>
    </source>
</evidence>
<dbReference type="FunFam" id="1.20.5.340:FF:000021">
    <property type="entry name" value="Myosin heavy chain, isoform G"/>
    <property type="match status" value="1"/>
</dbReference>
<evidence type="ECO:0000256" key="2">
    <source>
        <dbReference type="ARBA" id="ARBA00008314"/>
    </source>
</evidence>
<keyword evidence="9 13" id="KW-0505">Motor protein</keyword>
<dbReference type="PROSITE" id="PS51844">
    <property type="entry name" value="SH3_LIKE"/>
    <property type="match status" value="1"/>
</dbReference>